<name>A0ABQ8VMV9_9AGAR</name>
<proteinExistence type="predicted"/>
<sequence length="170" mass="19288">MRSTIASNLADALFQTFQQFETLQNDFQKAQNEWLHEAGVGVLSILRHVEAIERDLSGKLKQFDGVLVSFSAQSETEINNIDNVVEARRTRSTNVSLSAGIQMEILRLVEMKVLLPEKMWHTETGILEKLDKFLIRSHHNPDINDYVALQQASLEILGRVLECILSNNVI</sequence>
<keyword evidence="2" id="KW-1185">Reference proteome</keyword>
<organism evidence="1 2">
    <name type="scientific">Lentinula lateritia</name>
    <dbReference type="NCBI Taxonomy" id="40482"/>
    <lineage>
        <taxon>Eukaryota</taxon>
        <taxon>Fungi</taxon>
        <taxon>Dikarya</taxon>
        <taxon>Basidiomycota</taxon>
        <taxon>Agaricomycotina</taxon>
        <taxon>Agaricomycetes</taxon>
        <taxon>Agaricomycetidae</taxon>
        <taxon>Agaricales</taxon>
        <taxon>Marasmiineae</taxon>
        <taxon>Omphalotaceae</taxon>
        <taxon>Lentinula</taxon>
    </lineage>
</organism>
<comment type="caution">
    <text evidence="1">The sequence shown here is derived from an EMBL/GenBank/DDBJ whole genome shotgun (WGS) entry which is preliminary data.</text>
</comment>
<protein>
    <submittedName>
        <fullName evidence="1">Uncharacterized protein</fullName>
    </submittedName>
</protein>
<accession>A0ABQ8VMV9</accession>
<dbReference type="Proteomes" id="UP001150217">
    <property type="component" value="Unassembled WGS sequence"/>
</dbReference>
<gene>
    <name evidence="1" type="ORF">C8R41DRAFT_980234</name>
</gene>
<dbReference type="EMBL" id="JANVFT010000027">
    <property type="protein sequence ID" value="KAJ4496544.1"/>
    <property type="molecule type" value="Genomic_DNA"/>
</dbReference>
<reference evidence="1" key="1">
    <citation type="submission" date="2022-08" db="EMBL/GenBank/DDBJ databases">
        <title>A Global Phylogenomic Analysis of the Shiitake Genus Lentinula.</title>
        <authorList>
            <consortium name="DOE Joint Genome Institute"/>
            <person name="Sierra-Patev S."/>
            <person name="Min B."/>
            <person name="Naranjo-Ortiz M."/>
            <person name="Looney B."/>
            <person name="Konkel Z."/>
            <person name="Slot J.C."/>
            <person name="Sakamoto Y."/>
            <person name="Steenwyk J.L."/>
            <person name="Rokas A."/>
            <person name="Carro J."/>
            <person name="Camarero S."/>
            <person name="Ferreira P."/>
            <person name="Molpeceres G."/>
            <person name="Ruiz-Duenas F.J."/>
            <person name="Serrano A."/>
            <person name="Henrissat B."/>
            <person name="Drula E."/>
            <person name="Hughes K.W."/>
            <person name="Mata J.L."/>
            <person name="Ishikawa N.K."/>
            <person name="Vargas-Isla R."/>
            <person name="Ushijima S."/>
            <person name="Smith C.A."/>
            <person name="Ahrendt S."/>
            <person name="Andreopoulos W."/>
            <person name="He G."/>
            <person name="Labutti K."/>
            <person name="Lipzen A."/>
            <person name="Ng V."/>
            <person name="Riley R."/>
            <person name="Sandor L."/>
            <person name="Barry K."/>
            <person name="Martinez A.T."/>
            <person name="Xiao Y."/>
            <person name="Gibbons J.G."/>
            <person name="Terashima K."/>
            <person name="Grigoriev I.V."/>
            <person name="Hibbett D.S."/>
        </authorList>
    </citation>
    <scope>NUCLEOTIDE SEQUENCE</scope>
    <source>
        <strain evidence="1">RHP3577 ss4</strain>
    </source>
</reference>
<evidence type="ECO:0000313" key="1">
    <source>
        <dbReference type="EMBL" id="KAJ4496544.1"/>
    </source>
</evidence>
<evidence type="ECO:0000313" key="2">
    <source>
        <dbReference type="Proteomes" id="UP001150217"/>
    </source>
</evidence>